<keyword evidence="10 11" id="KW-0472">Membrane</keyword>
<evidence type="ECO:0000256" key="8">
    <source>
        <dbReference type="ARBA" id="ARBA00022914"/>
    </source>
</evidence>
<evidence type="ECO:0000256" key="6">
    <source>
        <dbReference type="ARBA" id="ARBA00022692"/>
    </source>
</evidence>
<keyword evidence="4" id="KW-1003">Cell membrane</keyword>
<evidence type="ECO:0000256" key="3">
    <source>
        <dbReference type="ARBA" id="ARBA00022466"/>
    </source>
</evidence>
<evidence type="ECO:0000256" key="7">
    <source>
        <dbReference type="ARBA" id="ARBA00022723"/>
    </source>
</evidence>
<organism evidence="12">
    <name type="scientific">marine sediment metagenome</name>
    <dbReference type="NCBI Taxonomy" id="412755"/>
    <lineage>
        <taxon>unclassified sequences</taxon>
        <taxon>metagenomes</taxon>
        <taxon>ecological metagenomes</taxon>
    </lineage>
</organism>
<keyword evidence="5" id="KW-0997">Cell inner membrane</keyword>
<dbReference type="GO" id="GO:0005886">
    <property type="term" value="C:plasma membrane"/>
    <property type="evidence" value="ECO:0007669"/>
    <property type="project" value="UniProtKB-SubCell"/>
</dbReference>
<evidence type="ECO:0000256" key="11">
    <source>
        <dbReference type="SAM" id="Phobius"/>
    </source>
</evidence>
<evidence type="ECO:0000256" key="1">
    <source>
        <dbReference type="ARBA" id="ARBA00004429"/>
    </source>
</evidence>
<protein>
    <recommendedName>
        <fullName evidence="13">Mercuric transport protein MerT</fullName>
    </recommendedName>
</protein>
<evidence type="ECO:0000313" key="12">
    <source>
        <dbReference type="EMBL" id="KKM15421.1"/>
    </source>
</evidence>
<sequence length="111" mass="12398">MKQENASSFLAMAMAFLATSCCLGPAIFLIFGTSIGFLGEFSFLSPFRPYFLGFAYIVLGFVFWKLFIKPPDCKCEEDRKKRRIARGIFVVGAVLIVAATFFNKILIAIYG</sequence>
<keyword evidence="3" id="KW-0475">Mercuric resistance</keyword>
<keyword evidence="7" id="KW-0479">Metal-binding</keyword>
<dbReference type="AlphaFoldDB" id="A0A0F9HJ49"/>
<name>A0A0F9HJ49_9ZZZZ</name>
<dbReference type="InterPro" id="IPR003457">
    <property type="entry name" value="Transprt_MerT"/>
</dbReference>
<proteinExistence type="predicted"/>
<evidence type="ECO:0000256" key="2">
    <source>
        <dbReference type="ARBA" id="ARBA00022448"/>
    </source>
</evidence>
<dbReference type="GO" id="GO:0046872">
    <property type="term" value="F:metal ion binding"/>
    <property type="evidence" value="ECO:0007669"/>
    <property type="project" value="UniProtKB-KW"/>
</dbReference>
<feature type="transmembrane region" description="Helical" evidence="11">
    <location>
        <begin position="88"/>
        <end position="110"/>
    </location>
</feature>
<gene>
    <name evidence="12" type="ORF">LCGC14_1696280</name>
</gene>
<accession>A0A0F9HJ49</accession>
<evidence type="ECO:0000256" key="5">
    <source>
        <dbReference type="ARBA" id="ARBA00022519"/>
    </source>
</evidence>
<evidence type="ECO:0008006" key="13">
    <source>
        <dbReference type="Google" id="ProtNLM"/>
    </source>
</evidence>
<evidence type="ECO:0000256" key="4">
    <source>
        <dbReference type="ARBA" id="ARBA00022475"/>
    </source>
</evidence>
<keyword evidence="8" id="KW-0476">Mercury</keyword>
<dbReference type="EMBL" id="LAZR01014912">
    <property type="protein sequence ID" value="KKM15421.1"/>
    <property type="molecule type" value="Genomic_DNA"/>
</dbReference>
<keyword evidence="6 11" id="KW-0812">Transmembrane</keyword>
<feature type="transmembrane region" description="Helical" evidence="11">
    <location>
        <begin position="50"/>
        <end position="68"/>
    </location>
</feature>
<dbReference type="GO" id="GO:0015097">
    <property type="term" value="F:mercury ion transmembrane transporter activity"/>
    <property type="evidence" value="ECO:0007669"/>
    <property type="project" value="InterPro"/>
</dbReference>
<evidence type="ECO:0000256" key="9">
    <source>
        <dbReference type="ARBA" id="ARBA00022989"/>
    </source>
</evidence>
<keyword evidence="2" id="KW-0813">Transport</keyword>
<evidence type="ECO:0000256" key="10">
    <source>
        <dbReference type="ARBA" id="ARBA00023136"/>
    </source>
</evidence>
<comment type="subcellular location">
    <subcellularLocation>
        <location evidence="1">Cell inner membrane</location>
        <topology evidence="1">Multi-pass membrane protein</topology>
    </subcellularLocation>
</comment>
<feature type="transmembrane region" description="Helical" evidence="11">
    <location>
        <begin position="12"/>
        <end position="38"/>
    </location>
</feature>
<comment type="caution">
    <text evidence="12">The sequence shown here is derived from an EMBL/GenBank/DDBJ whole genome shotgun (WGS) entry which is preliminary data.</text>
</comment>
<dbReference type="Pfam" id="PF02411">
    <property type="entry name" value="MerT"/>
    <property type="match status" value="1"/>
</dbReference>
<keyword evidence="9 11" id="KW-1133">Transmembrane helix</keyword>
<reference evidence="12" key="1">
    <citation type="journal article" date="2015" name="Nature">
        <title>Complex archaea that bridge the gap between prokaryotes and eukaryotes.</title>
        <authorList>
            <person name="Spang A."/>
            <person name="Saw J.H."/>
            <person name="Jorgensen S.L."/>
            <person name="Zaremba-Niedzwiedzka K."/>
            <person name="Martijn J."/>
            <person name="Lind A.E."/>
            <person name="van Eijk R."/>
            <person name="Schleper C."/>
            <person name="Guy L."/>
            <person name="Ettema T.J."/>
        </authorList>
    </citation>
    <scope>NUCLEOTIDE SEQUENCE</scope>
</reference>
<dbReference type="PROSITE" id="PS51257">
    <property type="entry name" value="PROKAR_LIPOPROTEIN"/>
    <property type="match status" value="1"/>
</dbReference>